<dbReference type="GO" id="GO:0062193">
    <property type="term" value="F:D-ribose pyranase activity"/>
    <property type="evidence" value="ECO:0007669"/>
    <property type="project" value="UniProtKB-EC"/>
</dbReference>
<evidence type="ECO:0000256" key="6">
    <source>
        <dbReference type="HAMAP-Rule" id="MF_01661"/>
    </source>
</evidence>
<protein>
    <recommendedName>
        <fullName evidence="2 6">D-ribose pyranase</fullName>
        <ecNumber evidence="2 6">5.4.99.62</ecNumber>
    </recommendedName>
</protein>
<dbReference type="InterPro" id="IPR023750">
    <property type="entry name" value="RbsD-like_sf"/>
</dbReference>
<organism evidence="7 8">
    <name type="scientific">Thermoactinomyces mirandus</name>
    <dbReference type="NCBI Taxonomy" id="2756294"/>
    <lineage>
        <taxon>Bacteria</taxon>
        <taxon>Bacillati</taxon>
        <taxon>Bacillota</taxon>
        <taxon>Bacilli</taxon>
        <taxon>Bacillales</taxon>
        <taxon>Thermoactinomycetaceae</taxon>
        <taxon>Thermoactinomyces</taxon>
    </lineage>
</organism>
<keyword evidence="3 6" id="KW-0963">Cytoplasm</keyword>
<evidence type="ECO:0000256" key="2">
    <source>
        <dbReference type="ARBA" id="ARBA00012862"/>
    </source>
</evidence>
<dbReference type="UniPathway" id="UPA00916">
    <property type="reaction ID" value="UER00888"/>
</dbReference>
<dbReference type="InterPro" id="IPR007721">
    <property type="entry name" value="RbsD_FucU"/>
</dbReference>
<comment type="catalytic activity">
    <reaction evidence="1 6">
        <text>beta-D-ribopyranose = beta-D-ribofuranose</text>
        <dbReference type="Rhea" id="RHEA:25432"/>
        <dbReference type="ChEBI" id="CHEBI:27476"/>
        <dbReference type="ChEBI" id="CHEBI:47002"/>
        <dbReference type="EC" id="5.4.99.62"/>
    </reaction>
</comment>
<keyword evidence="5 6" id="KW-0119">Carbohydrate metabolism</keyword>
<dbReference type="EC" id="5.4.99.62" evidence="2 6"/>
<dbReference type="Pfam" id="PF05025">
    <property type="entry name" value="RbsD_FucU"/>
    <property type="match status" value="1"/>
</dbReference>
<comment type="pathway">
    <text evidence="6">Carbohydrate metabolism; D-ribose degradation; D-ribose 5-phosphate from beta-D-ribopyranose: step 1/2.</text>
</comment>
<evidence type="ECO:0000313" key="7">
    <source>
        <dbReference type="EMBL" id="MBA4601308.1"/>
    </source>
</evidence>
<evidence type="ECO:0000256" key="3">
    <source>
        <dbReference type="ARBA" id="ARBA00022490"/>
    </source>
</evidence>
<feature type="binding site" evidence="6">
    <location>
        <begin position="119"/>
        <end position="121"/>
    </location>
    <ligand>
        <name>substrate</name>
    </ligand>
</feature>
<dbReference type="NCBIfam" id="NF008761">
    <property type="entry name" value="PRK11797.1"/>
    <property type="match status" value="1"/>
</dbReference>
<evidence type="ECO:0000313" key="8">
    <source>
        <dbReference type="Proteomes" id="UP000538292"/>
    </source>
</evidence>
<comment type="subunit">
    <text evidence="6">Homodecamer.</text>
</comment>
<keyword evidence="8" id="KW-1185">Reference proteome</keyword>
<dbReference type="Gene3D" id="3.40.1650.10">
    <property type="entry name" value="RbsD-like domain"/>
    <property type="match status" value="1"/>
</dbReference>
<comment type="similarity">
    <text evidence="6">Belongs to the RbsD / FucU family. RbsD subfamily.</text>
</comment>
<dbReference type="InterPro" id="IPR023064">
    <property type="entry name" value="D-ribose_pyranase"/>
</dbReference>
<gene>
    <name evidence="6 7" type="primary">rbsD</name>
    <name evidence="7" type="ORF">H2C83_03010</name>
</gene>
<feature type="binding site" evidence="6">
    <location>
        <position position="28"/>
    </location>
    <ligand>
        <name>substrate</name>
    </ligand>
</feature>
<feature type="binding site" evidence="6">
    <location>
        <position position="97"/>
    </location>
    <ligand>
        <name>substrate</name>
    </ligand>
</feature>
<dbReference type="Proteomes" id="UP000538292">
    <property type="component" value="Unassembled WGS sequence"/>
</dbReference>
<dbReference type="SUPFAM" id="SSF102546">
    <property type="entry name" value="RbsD-like"/>
    <property type="match status" value="1"/>
</dbReference>
<dbReference type="GO" id="GO:0016872">
    <property type="term" value="F:intramolecular lyase activity"/>
    <property type="evidence" value="ECO:0007669"/>
    <property type="project" value="UniProtKB-UniRule"/>
</dbReference>
<dbReference type="EMBL" id="JACEOL010000009">
    <property type="protein sequence ID" value="MBA4601308.1"/>
    <property type="molecule type" value="Genomic_DNA"/>
</dbReference>
<comment type="caution">
    <text evidence="7">The sequence shown here is derived from an EMBL/GenBank/DDBJ whole genome shotgun (WGS) entry which is preliminary data.</text>
</comment>
<comment type="function">
    <text evidence="6">Catalyzes the interconversion of beta-pyran and beta-furan forms of D-ribose.</text>
</comment>
<evidence type="ECO:0000256" key="1">
    <source>
        <dbReference type="ARBA" id="ARBA00000223"/>
    </source>
</evidence>
<dbReference type="AlphaFoldDB" id="A0A7W1XQA6"/>
<proteinExistence type="inferred from homology"/>
<feature type="active site" description="Proton donor" evidence="6">
    <location>
        <position position="20"/>
    </location>
</feature>
<dbReference type="PANTHER" id="PTHR37831">
    <property type="entry name" value="D-RIBOSE PYRANASE"/>
    <property type="match status" value="1"/>
</dbReference>
<accession>A0A7W1XQA6</accession>
<reference evidence="7 8" key="1">
    <citation type="submission" date="2020-07" db="EMBL/GenBank/DDBJ databases">
        <title>Thermoactinomyces phylogeny.</title>
        <authorList>
            <person name="Dunlap C."/>
        </authorList>
    </citation>
    <scope>NUCLEOTIDE SEQUENCE [LARGE SCALE GENOMIC DNA]</scope>
    <source>
        <strain evidence="7 8">AMNI-1</strain>
    </source>
</reference>
<dbReference type="GO" id="GO:0048029">
    <property type="term" value="F:monosaccharide binding"/>
    <property type="evidence" value="ECO:0007669"/>
    <property type="project" value="InterPro"/>
</dbReference>
<name>A0A7W1XQA6_9BACL</name>
<keyword evidence="4 6" id="KW-0413">Isomerase</keyword>
<dbReference type="GO" id="GO:0019303">
    <property type="term" value="P:D-ribose catabolic process"/>
    <property type="evidence" value="ECO:0007669"/>
    <property type="project" value="UniProtKB-UniRule"/>
</dbReference>
<sequence>MKKTGMLNSAISKVLPDLGHTDRVVIADIGLPVQTGVTKIDLAITVGNPSFETVVKAVHDDMVVEKVFAAKEIIVENAKQRNFLKKEFPDMVSYVSHEEFKKMVGQAKAVIRTGEATAYSNCILQAGVFF</sequence>
<dbReference type="RefSeq" id="WP_181737648.1">
    <property type="nucleotide sequence ID" value="NZ_JACEOL010000009.1"/>
</dbReference>
<evidence type="ECO:0000256" key="5">
    <source>
        <dbReference type="ARBA" id="ARBA00023277"/>
    </source>
</evidence>
<dbReference type="GO" id="GO:0005829">
    <property type="term" value="C:cytosol"/>
    <property type="evidence" value="ECO:0007669"/>
    <property type="project" value="TreeGrafter"/>
</dbReference>
<evidence type="ECO:0000256" key="4">
    <source>
        <dbReference type="ARBA" id="ARBA00023235"/>
    </source>
</evidence>
<comment type="subcellular location">
    <subcellularLocation>
        <location evidence="6">Cytoplasm</location>
    </subcellularLocation>
</comment>
<dbReference type="HAMAP" id="MF_01661">
    <property type="entry name" value="D_rib_pyranase"/>
    <property type="match status" value="1"/>
</dbReference>
<dbReference type="PANTHER" id="PTHR37831:SF1">
    <property type="entry name" value="D-RIBOSE PYRANASE"/>
    <property type="match status" value="1"/>
</dbReference>